<reference evidence="6" key="1">
    <citation type="submission" date="2023-06" db="EMBL/GenBank/DDBJ databases">
        <title>Genome-scale phylogeny and comparative genomics of the fungal order Sordariales.</title>
        <authorList>
            <consortium name="Lawrence Berkeley National Laboratory"/>
            <person name="Hensen N."/>
            <person name="Bonometti L."/>
            <person name="Westerberg I."/>
            <person name="Brannstrom I.O."/>
            <person name="Guillou S."/>
            <person name="Cros-Aarteil S."/>
            <person name="Calhoun S."/>
            <person name="Haridas S."/>
            <person name="Kuo A."/>
            <person name="Mondo S."/>
            <person name="Pangilinan J."/>
            <person name="Riley R."/>
            <person name="LaButti K."/>
            <person name="Andreopoulos B."/>
            <person name="Lipzen A."/>
            <person name="Chen C."/>
            <person name="Yanf M."/>
            <person name="Daum C."/>
            <person name="Ng V."/>
            <person name="Clum A."/>
            <person name="Steindorff A."/>
            <person name="Ohm R."/>
            <person name="Martin F."/>
            <person name="Silar P."/>
            <person name="Natvig D."/>
            <person name="Lalanne C."/>
            <person name="Gautier V."/>
            <person name="Ament-velasquez S.L."/>
            <person name="Kruys A."/>
            <person name="Hutchinson M.I."/>
            <person name="Powell A.J."/>
            <person name="Barry K."/>
            <person name="Miller A.N."/>
            <person name="Grigoriev I.V."/>
            <person name="Debuchy R."/>
            <person name="Gladieux P."/>
            <person name="Thoren M.H."/>
            <person name="Johannesson H."/>
        </authorList>
    </citation>
    <scope>NUCLEOTIDE SEQUENCE</scope>
    <source>
        <strain evidence="6">SMH3391-2</strain>
    </source>
</reference>
<comment type="subcellular location">
    <subcellularLocation>
        <location evidence="1">Membrane</location>
        <topology evidence="1">Multi-pass membrane protein</topology>
    </subcellularLocation>
</comment>
<feature type="transmembrane region" description="Helical" evidence="5">
    <location>
        <begin position="693"/>
        <end position="720"/>
    </location>
</feature>
<name>A0AA39TU06_9PEZI</name>
<gene>
    <name evidence="6" type="ORF">B0T17DRAFT_543782</name>
</gene>
<sequence>MPDFMLHPKPKVNNDPSLDILSGFHFHYDEASTIGGVLAHILADLAVFRQPHNWDEKYDVEDRDSLSSLASSARHYLDISGSGAANQLINRSTVEHVSVLHGATTRRPVIADLTGPSEYLFPSNARVPVEIGEAVAFVSDDLSEGAALTLSEGRIVQIDEKLPLIRRSPSLLLHVFCLRLQNEDPAFIRDFIQRHVSLQNVFKKPAQLQPMTPSDSDASERICYRRLSYSCHMSHLLLRQVDPTIHLPDLSIISHFSPKPPASTKESLSLCRSSSSVLLTFALPQQSPTRREELGLLSKPECLWSVLVLNCLQFRNAGDTDDSNNPSATLTPVAQFLHGIHSALHAHRINEQHILDILKEKIEESDDMSLFDDEHFSKTHLYHWAVKTCDGVCHSISSTLRFYDRIRSTSLLKPLVAAAHPSERAGIDLWFERCAEEILSLKELREEFISCRQDVQERRNALHGATGVLEARMAIRQGEQIKALTYLAIIFLPLSASASIYSINPLPESATLWSFIVFLVGLILLTSALGIGLRKSQKLKRYLSHRFQAASASTTNGNPNTSQNHRPTIRHQLFNAILPESVQDYIAYLKAVCTPPHDVMYGGGDDFTSLMERYSPPAPRHWGEAYTSILNPVRYLNHVYTFFIHVLHDVVVPWMAWPRTLLMRWRYRIFRGGYHWDACQFVGDVFMIGLSPVAVLVLCPVLLVVVVLMDGVAAAMHILWGFGT</sequence>
<evidence type="ECO:0000313" key="7">
    <source>
        <dbReference type="Proteomes" id="UP001174934"/>
    </source>
</evidence>
<feature type="transmembrane region" description="Helical" evidence="5">
    <location>
        <begin position="639"/>
        <end position="657"/>
    </location>
</feature>
<keyword evidence="3 5" id="KW-1133">Transmembrane helix</keyword>
<accession>A0AA39TU06</accession>
<dbReference type="GO" id="GO:0046873">
    <property type="term" value="F:metal ion transmembrane transporter activity"/>
    <property type="evidence" value="ECO:0007669"/>
    <property type="project" value="InterPro"/>
</dbReference>
<evidence type="ECO:0000313" key="6">
    <source>
        <dbReference type="EMBL" id="KAK0612482.1"/>
    </source>
</evidence>
<evidence type="ECO:0000256" key="5">
    <source>
        <dbReference type="SAM" id="Phobius"/>
    </source>
</evidence>
<evidence type="ECO:0000256" key="1">
    <source>
        <dbReference type="ARBA" id="ARBA00004141"/>
    </source>
</evidence>
<dbReference type="Proteomes" id="UP001174934">
    <property type="component" value="Unassembled WGS sequence"/>
</dbReference>
<proteinExistence type="predicted"/>
<dbReference type="GO" id="GO:0016020">
    <property type="term" value="C:membrane"/>
    <property type="evidence" value="ECO:0007669"/>
    <property type="project" value="UniProtKB-SubCell"/>
</dbReference>
<comment type="caution">
    <text evidence="6">The sequence shown here is derived from an EMBL/GenBank/DDBJ whole genome shotgun (WGS) entry which is preliminary data.</text>
</comment>
<dbReference type="EMBL" id="JAULSR010000009">
    <property type="protein sequence ID" value="KAK0612482.1"/>
    <property type="molecule type" value="Genomic_DNA"/>
</dbReference>
<evidence type="ECO:0000256" key="2">
    <source>
        <dbReference type="ARBA" id="ARBA00022692"/>
    </source>
</evidence>
<protein>
    <submittedName>
        <fullName evidence="6">Uncharacterized protein</fullName>
    </submittedName>
</protein>
<dbReference type="AlphaFoldDB" id="A0AA39TU06"/>
<evidence type="ECO:0000256" key="4">
    <source>
        <dbReference type="ARBA" id="ARBA00023136"/>
    </source>
</evidence>
<dbReference type="SUPFAM" id="SSF144083">
    <property type="entry name" value="Magnesium transport protein CorA, transmembrane region"/>
    <property type="match status" value="1"/>
</dbReference>
<organism evidence="6 7">
    <name type="scientific">Bombardia bombarda</name>
    <dbReference type="NCBI Taxonomy" id="252184"/>
    <lineage>
        <taxon>Eukaryota</taxon>
        <taxon>Fungi</taxon>
        <taxon>Dikarya</taxon>
        <taxon>Ascomycota</taxon>
        <taxon>Pezizomycotina</taxon>
        <taxon>Sordariomycetes</taxon>
        <taxon>Sordariomycetidae</taxon>
        <taxon>Sordariales</taxon>
        <taxon>Lasiosphaeriaceae</taxon>
        <taxon>Bombardia</taxon>
    </lineage>
</organism>
<keyword evidence="2 5" id="KW-0812">Transmembrane</keyword>
<keyword evidence="4 5" id="KW-0472">Membrane</keyword>
<keyword evidence="7" id="KW-1185">Reference proteome</keyword>
<dbReference type="InterPro" id="IPR045863">
    <property type="entry name" value="CorA_TM1_TM2"/>
</dbReference>
<feature type="transmembrane region" description="Helical" evidence="5">
    <location>
        <begin position="510"/>
        <end position="533"/>
    </location>
</feature>
<dbReference type="Gene3D" id="1.20.58.340">
    <property type="entry name" value="Magnesium transport protein CorA, transmembrane region"/>
    <property type="match status" value="1"/>
</dbReference>
<evidence type="ECO:0000256" key="3">
    <source>
        <dbReference type="ARBA" id="ARBA00022989"/>
    </source>
</evidence>